<reference evidence="4" key="1">
    <citation type="journal article" date="2013" name="Nat. Commun.">
        <title>Whole-genome sequencing of Oryza brachyantha reveals mechanisms underlying Oryza genome evolution.</title>
        <authorList>
            <person name="Chen J."/>
            <person name="Huang Q."/>
            <person name="Gao D."/>
            <person name="Wang J."/>
            <person name="Lang Y."/>
            <person name="Liu T."/>
            <person name="Li B."/>
            <person name="Bai Z."/>
            <person name="Luis Goicoechea J."/>
            <person name="Liang C."/>
            <person name="Chen C."/>
            <person name="Zhang W."/>
            <person name="Sun S."/>
            <person name="Liao Y."/>
            <person name="Zhang X."/>
            <person name="Yang L."/>
            <person name="Song C."/>
            <person name="Wang M."/>
            <person name="Shi J."/>
            <person name="Liu G."/>
            <person name="Liu J."/>
            <person name="Zhou H."/>
            <person name="Zhou W."/>
            <person name="Yu Q."/>
            <person name="An N."/>
            <person name="Chen Y."/>
            <person name="Cai Q."/>
            <person name="Wang B."/>
            <person name="Liu B."/>
            <person name="Min J."/>
            <person name="Huang Y."/>
            <person name="Wu H."/>
            <person name="Li Z."/>
            <person name="Zhang Y."/>
            <person name="Yin Y."/>
            <person name="Song W."/>
            <person name="Jiang J."/>
            <person name="Jackson S.A."/>
            <person name="Wing R.A."/>
            <person name="Wang J."/>
            <person name="Chen M."/>
        </authorList>
    </citation>
    <scope>NUCLEOTIDE SEQUENCE [LARGE SCALE GENOMIC DNA]</scope>
    <source>
        <strain evidence="4">cv. IRGC 101232</strain>
    </source>
</reference>
<keyword evidence="1" id="KW-0863">Zinc-finger</keyword>
<evidence type="ECO:0000256" key="1">
    <source>
        <dbReference type="PROSITE-ProRule" id="PRU00042"/>
    </source>
</evidence>
<dbReference type="GO" id="GO:0008270">
    <property type="term" value="F:zinc ion binding"/>
    <property type="evidence" value="ECO:0007669"/>
    <property type="project" value="UniProtKB-KW"/>
</dbReference>
<dbReference type="SUPFAM" id="SSF57667">
    <property type="entry name" value="beta-beta-alpha zinc fingers"/>
    <property type="match status" value="1"/>
</dbReference>
<reference evidence="4" key="2">
    <citation type="submission" date="2013-04" db="UniProtKB">
        <authorList>
            <consortium name="EnsemblPlants"/>
        </authorList>
    </citation>
    <scope>IDENTIFICATION</scope>
</reference>
<keyword evidence="5" id="KW-1185">Reference proteome</keyword>
<keyword evidence="1" id="KW-0479">Metal-binding</keyword>
<dbReference type="InterPro" id="IPR013087">
    <property type="entry name" value="Znf_C2H2_type"/>
</dbReference>
<sequence length="400" mass="43500">MDSSKICSPESEHHTRSKRGESPAIIGAFLKGAHALRRRRTPHHDGPNSHMLVDRVQGQWSSGSSSISSILVPAKEQIQDTGELIEGHVVEETRGDCVQLPPTSSFANVVSVEAWISTPKSTMRDQHVHRQTKIHMDKKVAPSPLPHIASMMVKKRTMEESSLKNICDLTKVMQPSSWVSIGHQSQMNHTQGLEEAIQSPKRVCHKPHNNAQPVTEDLIHGLHKQDVINFSIQSPNIPLSGHLITHKNKETRVAKGLQDIMGISTGMAGTVSKLHSSARSSRRRLYVCSTCGMAFPTGQALGGHVGHHSSRKLLSSKRYGERPRGQVASSFAGVLLSPGTAIPITTASVQGSSHPGAFSALNKDEVKPQVMSGAHHNSINKGFRLFGVDIVGVPKEETMN</sequence>
<accession>J3N6W1</accession>
<keyword evidence="1" id="KW-0862">Zinc</keyword>
<evidence type="ECO:0000259" key="3">
    <source>
        <dbReference type="PROSITE" id="PS50157"/>
    </source>
</evidence>
<dbReference type="STRING" id="4533.J3N6W1"/>
<evidence type="ECO:0000313" key="5">
    <source>
        <dbReference type="Proteomes" id="UP000006038"/>
    </source>
</evidence>
<dbReference type="AlphaFoldDB" id="J3N6W1"/>
<dbReference type="HOGENOM" id="CLU_722368_0_0_1"/>
<dbReference type="EnsemblPlants" id="OB11G15470.1">
    <property type="protein sequence ID" value="OB11G15470.1"/>
    <property type="gene ID" value="OB11G15470"/>
</dbReference>
<dbReference type="PROSITE" id="PS50157">
    <property type="entry name" value="ZINC_FINGER_C2H2_2"/>
    <property type="match status" value="1"/>
</dbReference>
<feature type="domain" description="C2H2-type" evidence="3">
    <location>
        <begin position="286"/>
        <end position="313"/>
    </location>
</feature>
<protein>
    <recommendedName>
        <fullName evidence="3">C2H2-type domain-containing protein</fullName>
    </recommendedName>
</protein>
<dbReference type="Proteomes" id="UP000006038">
    <property type="component" value="Chromosome 11"/>
</dbReference>
<feature type="region of interest" description="Disordered" evidence="2">
    <location>
        <begin position="1"/>
        <end position="24"/>
    </location>
</feature>
<feature type="compositionally biased region" description="Basic and acidic residues" evidence="2">
    <location>
        <begin position="10"/>
        <end position="21"/>
    </location>
</feature>
<evidence type="ECO:0000313" key="4">
    <source>
        <dbReference type="EnsemblPlants" id="OB11G15470.1"/>
    </source>
</evidence>
<dbReference type="PROSITE" id="PS00028">
    <property type="entry name" value="ZINC_FINGER_C2H2_1"/>
    <property type="match status" value="1"/>
</dbReference>
<dbReference type="InterPro" id="IPR036236">
    <property type="entry name" value="Znf_C2H2_sf"/>
</dbReference>
<evidence type="ECO:0000256" key="2">
    <source>
        <dbReference type="SAM" id="MobiDB-lite"/>
    </source>
</evidence>
<dbReference type="Pfam" id="PF13912">
    <property type="entry name" value="zf-C2H2_6"/>
    <property type="match status" value="1"/>
</dbReference>
<dbReference type="Gramene" id="OB11G15470.1">
    <property type="protein sequence ID" value="OB11G15470.1"/>
    <property type="gene ID" value="OB11G15470"/>
</dbReference>
<proteinExistence type="predicted"/>
<name>J3N6W1_ORYBR</name>
<dbReference type="OMA" id="RFHIPRQ"/>
<organism evidence="4">
    <name type="scientific">Oryza brachyantha</name>
    <name type="common">malo sina</name>
    <dbReference type="NCBI Taxonomy" id="4533"/>
    <lineage>
        <taxon>Eukaryota</taxon>
        <taxon>Viridiplantae</taxon>
        <taxon>Streptophyta</taxon>
        <taxon>Embryophyta</taxon>
        <taxon>Tracheophyta</taxon>
        <taxon>Spermatophyta</taxon>
        <taxon>Magnoliopsida</taxon>
        <taxon>Liliopsida</taxon>
        <taxon>Poales</taxon>
        <taxon>Poaceae</taxon>
        <taxon>BOP clade</taxon>
        <taxon>Oryzoideae</taxon>
        <taxon>Oryzeae</taxon>
        <taxon>Oryzinae</taxon>
        <taxon>Oryza</taxon>
    </lineage>
</organism>